<accession>A0A0W0YWG8</accession>
<dbReference type="AlphaFoldDB" id="A0A0W0YWG8"/>
<dbReference type="OrthoDB" id="5641074at2"/>
<gene>
    <name evidence="1" type="ORF">Lspi_2812</name>
</gene>
<dbReference type="RefSeq" id="WP_058484721.1">
    <property type="nucleotide sequence ID" value="NZ_CAAAII010000004.1"/>
</dbReference>
<protein>
    <submittedName>
        <fullName evidence="1">Uncharacterized protein</fullName>
    </submittedName>
</protein>
<proteinExistence type="predicted"/>
<reference evidence="1 2" key="1">
    <citation type="submission" date="2015-11" db="EMBL/GenBank/DDBJ databases">
        <title>Genomic analysis of 38 Legionella species identifies large and diverse effector repertoires.</title>
        <authorList>
            <person name="Burstein D."/>
            <person name="Amaro F."/>
            <person name="Zusman T."/>
            <person name="Lifshitz Z."/>
            <person name="Cohen O."/>
            <person name="Gilbert J.A."/>
            <person name="Pupko T."/>
            <person name="Shuman H.A."/>
            <person name="Segal G."/>
        </authorList>
    </citation>
    <scope>NUCLEOTIDE SEQUENCE [LARGE SCALE GENOMIC DNA]</scope>
    <source>
        <strain evidence="1 2">Mt.St.Helens-9</strain>
    </source>
</reference>
<keyword evidence="2" id="KW-1185">Reference proteome</keyword>
<name>A0A0W0YWG8_LEGSP</name>
<evidence type="ECO:0000313" key="2">
    <source>
        <dbReference type="Proteomes" id="UP000054877"/>
    </source>
</evidence>
<comment type="caution">
    <text evidence="1">The sequence shown here is derived from an EMBL/GenBank/DDBJ whole genome shotgun (WGS) entry which is preliminary data.</text>
</comment>
<dbReference type="EMBL" id="LNYX01000034">
    <property type="protein sequence ID" value="KTD61192.1"/>
    <property type="molecule type" value="Genomic_DNA"/>
</dbReference>
<dbReference type="PATRIC" id="fig|452.5.peg.3115"/>
<dbReference type="Proteomes" id="UP000054877">
    <property type="component" value="Unassembled WGS sequence"/>
</dbReference>
<sequence length="170" mass="20327">MPGYHQDWVRGPDAPHIKRNHTNEAEVPIAHFHREFESEVTPELLALYLNNIYTQQQEHYEESVKDYSFFENEGEVEEIIEKFTIYYKEYEKSDVEKLFNDETKLTPEEIIAYETAVSEHNEEKFLMEEMAQIFIQQMFFKPPTKGRSILFNYNLEPTEESDSRPECVLM</sequence>
<organism evidence="1 2">
    <name type="scientific">Legionella spiritensis</name>
    <dbReference type="NCBI Taxonomy" id="452"/>
    <lineage>
        <taxon>Bacteria</taxon>
        <taxon>Pseudomonadati</taxon>
        <taxon>Pseudomonadota</taxon>
        <taxon>Gammaproteobacteria</taxon>
        <taxon>Legionellales</taxon>
        <taxon>Legionellaceae</taxon>
        <taxon>Legionella</taxon>
    </lineage>
</organism>
<evidence type="ECO:0000313" key="1">
    <source>
        <dbReference type="EMBL" id="KTD61192.1"/>
    </source>
</evidence>